<dbReference type="EMBL" id="CP048222">
    <property type="protein sequence ID" value="QHT68609.1"/>
    <property type="molecule type" value="Genomic_DNA"/>
</dbReference>
<feature type="region of interest" description="Disordered" evidence="1">
    <location>
        <begin position="22"/>
        <end position="63"/>
    </location>
</feature>
<evidence type="ECO:0000313" key="3">
    <source>
        <dbReference type="EMBL" id="QHT68609.1"/>
    </source>
</evidence>
<reference evidence="3 4" key="1">
    <citation type="submission" date="2020-01" db="EMBL/GenBank/DDBJ databases">
        <authorList>
            <person name="Kim M.K."/>
        </authorList>
    </citation>
    <scope>NUCLEOTIDE SEQUENCE [LARGE SCALE GENOMIC DNA]</scope>
    <source>
        <strain evidence="3 4">172606-1</strain>
    </source>
</reference>
<gene>
    <name evidence="3" type="ORF">GXP67_19150</name>
</gene>
<feature type="signal peptide" evidence="2">
    <location>
        <begin position="1"/>
        <end position="22"/>
    </location>
</feature>
<dbReference type="AlphaFoldDB" id="A0A6C0GKV9"/>
<keyword evidence="2" id="KW-0732">Signal</keyword>
<dbReference type="KEGG" id="rhoz:GXP67_19150"/>
<feature type="chain" id="PRO_5025573057" evidence="2">
    <location>
        <begin position="23"/>
        <end position="469"/>
    </location>
</feature>
<accession>A0A6C0GKV9</accession>
<proteinExistence type="predicted"/>
<keyword evidence="4" id="KW-1185">Reference proteome</keyword>
<evidence type="ECO:0000256" key="2">
    <source>
        <dbReference type="SAM" id="SignalP"/>
    </source>
</evidence>
<dbReference type="Proteomes" id="UP000480178">
    <property type="component" value="Chromosome"/>
</dbReference>
<name>A0A6C0GKV9_9BACT</name>
<organism evidence="3 4">
    <name type="scientific">Rhodocytophaga rosea</name>
    <dbReference type="NCBI Taxonomy" id="2704465"/>
    <lineage>
        <taxon>Bacteria</taxon>
        <taxon>Pseudomonadati</taxon>
        <taxon>Bacteroidota</taxon>
        <taxon>Cytophagia</taxon>
        <taxon>Cytophagales</taxon>
        <taxon>Rhodocytophagaceae</taxon>
        <taxon>Rhodocytophaga</taxon>
    </lineage>
</organism>
<protein>
    <submittedName>
        <fullName evidence="3">Uncharacterized protein</fullName>
    </submittedName>
</protein>
<evidence type="ECO:0000313" key="4">
    <source>
        <dbReference type="Proteomes" id="UP000480178"/>
    </source>
</evidence>
<sequence length="469" mass="52152">MKKIHTFLWMIGLLVATQVASAQNEHHHHTPPPDSISHQQPHAGHTTEKPVQETSSGHSMHGAPMSHAFSLNLPMNRNGSGTGWLPDAAPMYGYMVHSKKWMYMFHGNLFLRYTNHDISNKGSRGGSRFDAPNWVMGMGQRRVGEKGLFRFSAMLSLDRLTVEGGGYPLLFQSGETWKGKSLVDKQHPHDLFSELSVAYTHAFSPDVDAFVYVGFPGEPAFGPVAFMHRPSSLYNPDAPIGHHWQDATHITFGVSTLGLRYKNFKIEGSNFTGREPNEERFGFDTPRFDSWSARVSYNPTPEWALQVSQAWVKDVHELGPREDVNKTTASVVHAKKLGAKTSINSAAVWGYNKAVKGHHDPQHSALVESALNLNKTAIYGKYEWVQKSAEELLLDEEIFGHGKLFPVNALTLGVNQNLFKVANTNLAIGVQGTWYGVDHSLQGLYGKNPLSFETYIRLFPGLMSAGSSR</sequence>
<evidence type="ECO:0000256" key="1">
    <source>
        <dbReference type="SAM" id="MobiDB-lite"/>
    </source>
</evidence>
<dbReference type="RefSeq" id="WP_162444620.1">
    <property type="nucleotide sequence ID" value="NZ_CP048222.1"/>
</dbReference>